<dbReference type="Pfam" id="PF02447">
    <property type="entry name" value="GntP_permease"/>
    <property type="match status" value="1"/>
</dbReference>
<name>A0A942YDB8_9BACI</name>
<keyword evidence="1" id="KW-0472">Membrane</keyword>
<evidence type="ECO:0000313" key="2">
    <source>
        <dbReference type="EMBL" id="MBS4187777.1"/>
    </source>
</evidence>
<dbReference type="Proteomes" id="UP000677265">
    <property type="component" value="Unassembled WGS sequence"/>
</dbReference>
<feature type="transmembrane region" description="Helical" evidence="1">
    <location>
        <begin position="51"/>
        <end position="73"/>
    </location>
</feature>
<accession>A0A942YDB8</accession>
<evidence type="ECO:0000313" key="4">
    <source>
        <dbReference type="Proteomes" id="UP000677265"/>
    </source>
</evidence>
<dbReference type="AlphaFoldDB" id="A0A942YDB8"/>
<dbReference type="PANTHER" id="PTHR30354:SF7">
    <property type="entry name" value="BLL7963 PROTEIN"/>
    <property type="match status" value="1"/>
</dbReference>
<gene>
    <name evidence="3" type="ORF">KHB02_011205</name>
    <name evidence="2" type="ORF">KHB02_41100</name>
</gene>
<dbReference type="GO" id="GO:0005886">
    <property type="term" value="C:plasma membrane"/>
    <property type="evidence" value="ECO:0007669"/>
    <property type="project" value="TreeGrafter"/>
</dbReference>
<organism evidence="2">
    <name type="scientific">Neobacillus citreus</name>
    <dbReference type="NCBI Taxonomy" id="2833578"/>
    <lineage>
        <taxon>Bacteria</taxon>
        <taxon>Bacillati</taxon>
        <taxon>Bacillota</taxon>
        <taxon>Bacilli</taxon>
        <taxon>Bacillales</taxon>
        <taxon>Bacillaceae</taxon>
        <taxon>Neobacillus</taxon>
    </lineage>
</organism>
<feature type="transmembrane region" description="Helical" evidence="1">
    <location>
        <begin position="178"/>
        <end position="198"/>
    </location>
</feature>
<proteinExistence type="predicted"/>
<feature type="transmembrane region" description="Helical" evidence="1">
    <location>
        <begin position="6"/>
        <end position="39"/>
    </location>
</feature>
<dbReference type="RefSeq" id="WP_213147598.1">
    <property type="nucleotide sequence ID" value="NZ_JAGYPE020000016.1"/>
</dbReference>
<evidence type="ECO:0000313" key="3">
    <source>
        <dbReference type="EMBL" id="MCH6266090.1"/>
    </source>
</evidence>
<feature type="transmembrane region" description="Helical" evidence="1">
    <location>
        <begin position="422"/>
        <end position="444"/>
    </location>
</feature>
<reference evidence="2" key="1">
    <citation type="submission" date="2021-05" db="EMBL/GenBank/DDBJ databases">
        <title>Novel Bacillus species.</title>
        <authorList>
            <person name="Liu G."/>
        </authorList>
    </citation>
    <scope>NUCLEOTIDE SEQUENCE</scope>
    <source>
        <strain evidence="2 4">FJAT-50051</strain>
    </source>
</reference>
<keyword evidence="4" id="KW-1185">Reference proteome</keyword>
<dbReference type="EMBL" id="JAGYPE010000009">
    <property type="protein sequence ID" value="MBS4187777.1"/>
    <property type="molecule type" value="Genomic_DNA"/>
</dbReference>
<feature type="transmembrane region" description="Helical" evidence="1">
    <location>
        <begin position="240"/>
        <end position="257"/>
    </location>
</feature>
<dbReference type="PANTHER" id="PTHR30354">
    <property type="entry name" value="GNT FAMILY GLUCONATE TRANSPORTER"/>
    <property type="match status" value="1"/>
</dbReference>
<dbReference type="GO" id="GO:0015128">
    <property type="term" value="F:gluconate transmembrane transporter activity"/>
    <property type="evidence" value="ECO:0007669"/>
    <property type="project" value="InterPro"/>
</dbReference>
<comment type="caution">
    <text evidence="2">The sequence shown here is derived from an EMBL/GenBank/DDBJ whole genome shotgun (WGS) entry which is preliminary data.</text>
</comment>
<evidence type="ECO:0000256" key="1">
    <source>
        <dbReference type="SAM" id="Phobius"/>
    </source>
</evidence>
<feature type="transmembrane region" description="Helical" evidence="1">
    <location>
        <begin position="99"/>
        <end position="129"/>
    </location>
</feature>
<dbReference type="InterPro" id="IPR003474">
    <property type="entry name" value="Glcn_transporter"/>
</dbReference>
<sequence>MVISFIGFFIGLILLVILTMRGVNIIIAALVCSVILALTSGLSLEKALTDSYMGGFVGYFSSWFLVYLLGAIFGKVMEETKAADAIAEWVKVKVGAKRAVFAVVAACALMTYGGVSIAIVGFSVYPIAVSLFKVANLPHRFIPGAIVFGSISFTMTSPGSPEVQNLIPMQFFHTQPTAGGLIGYLIGIFIMVAGGYWLKFMVSNAVKNGEVFKLPGAGASGSAMAETAATIEADGGKKELPNICLAILPLIVVVAVLNISSKFMSPTAAALLALFTGVATALVFMNKYSRKYGLIFGKGSENAIVATANICAVVGFGSVAKEAPAFHAIVDSLVGMPGMAYAGLAAAVTIIAGVTGSASGGLGIALPILAPIYGAQGMDPGAMHRISSLASGGLDSLPHNGYVVTTIRAVCNETHQQAYKPIFILSVVLPMIALVLAVILYTIFY</sequence>
<feature type="transmembrane region" description="Helical" evidence="1">
    <location>
        <begin position="263"/>
        <end position="283"/>
    </location>
</feature>
<feature type="transmembrane region" description="Helical" evidence="1">
    <location>
        <begin position="340"/>
        <end position="369"/>
    </location>
</feature>
<keyword evidence="1" id="KW-1133">Transmembrane helix</keyword>
<protein>
    <submittedName>
        <fullName evidence="2">GntP family permease</fullName>
    </submittedName>
</protein>
<dbReference type="EMBL" id="JAGYPE020000016">
    <property type="protein sequence ID" value="MCH6266090.1"/>
    <property type="molecule type" value="Genomic_DNA"/>
</dbReference>
<keyword evidence="1" id="KW-0812">Transmembrane</keyword>